<reference evidence="2" key="1">
    <citation type="submission" date="2022-11" db="UniProtKB">
        <authorList>
            <consortium name="WormBaseParasite"/>
        </authorList>
    </citation>
    <scope>IDENTIFICATION</scope>
</reference>
<evidence type="ECO:0000313" key="1">
    <source>
        <dbReference type="Proteomes" id="UP000887579"/>
    </source>
</evidence>
<evidence type="ECO:0000313" key="2">
    <source>
        <dbReference type="WBParaSite" id="ES5_v2.g14518.t1"/>
    </source>
</evidence>
<proteinExistence type="predicted"/>
<name>A0AC34FCI8_9BILA</name>
<sequence length="111" mass="12515">MYFGIDNFVYEKQPTLSTAVEISAINPNGNLKAQLNLKLIKIGETQYLQNRDGETFALKEFTFVGANPTLTIKGTAMGERSIKKLEEILSLDCVRFLKDSQILICHFSIQQ</sequence>
<dbReference type="WBParaSite" id="ES5_v2.g14518.t1">
    <property type="protein sequence ID" value="ES5_v2.g14518.t1"/>
    <property type="gene ID" value="ES5_v2.g14518"/>
</dbReference>
<protein>
    <submittedName>
        <fullName evidence="2">Uncharacterized protein</fullName>
    </submittedName>
</protein>
<dbReference type="Proteomes" id="UP000887579">
    <property type="component" value="Unplaced"/>
</dbReference>
<organism evidence="1 2">
    <name type="scientific">Panagrolaimus sp. ES5</name>
    <dbReference type="NCBI Taxonomy" id="591445"/>
    <lineage>
        <taxon>Eukaryota</taxon>
        <taxon>Metazoa</taxon>
        <taxon>Ecdysozoa</taxon>
        <taxon>Nematoda</taxon>
        <taxon>Chromadorea</taxon>
        <taxon>Rhabditida</taxon>
        <taxon>Tylenchina</taxon>
        <taxon>Panagrolaimomorpha</taxon>
        <taxon>Panagrolaimoidea</taxon>
        <taxon>Panagrolaimidae</taxon>
        <taxon>Panagrolaimus</taxon>
    </lineage>
</organism>
<accession>A0AC34FCI8</accession>